<evidence type="ECO:0000313" key="1">
    <source>
        <dbReference type="EMBL" id="QHN36938.1"/>
    </source>
</evidence>
<dbReference type="EMBL" id="CP045809">
    <property type="protein sequence ID" value="QHN36938.1"/>
    <property type="molecule type" value="Genomic_DNA"/>
</dbReference>
<dbReference type="RefSeq" id="WP_213245208.1">
    <property type="nucleotide sequence ID" value="NZ_CP045806.1"/>
</dbReference>
<dbReference type="GO" id="GO:0008168">
    <property type="term" value="F:methyltransferase activity"/>
    <property type="evidence" value="ECO:0007669"/>
    <property type="project" value="UniProtKB-KW"/>
</dbReference>
<reference evidence="1" key="1">
    <citation type="journal article" date="2021" name="Nat. Microbiol.">
        <title>Cocultivation of an ultrasmall environmental parasitic bacterium with lytic ability against bacteria associated with wastewater foams.</title>
        <authorList>
            <person name="Batinovic S."/>
            <person name="Rose J.J.A."/>
            <person name="Ratcliffe J."/>
            <person name="Seviour R.J."/>
            <person name="Petrovski S."/>
        </authorList>
    </citation>
    <scope>NUCLEOTIDE SEQUENCE</scope>
    <source>
        <strain evidence="1">CON9</strain>
    </source>
</reference>
<dbReference type="GO" id="GO:0032259">
    <property type="term" value="P:methylation"/>
    <property type="evidence" value="ECO:0007669"/>
    <property type="project" value="UniProtKB-KW"/>
</dbReference>
<evidence type="ECO:0000313" key="2">
    <source>
        <dbReference type="Proteomes" id="UP001059836"/>
    </source>
</evidence>
<proteinExistence type="predicted"/>
<keyword evidence="1" id="KW-0808">Transferase</keyword>
<name>A0ABX6ILY9_9ACTN</name>
<dbReference type="InterPro" id="IPR029063">
    <property type="entry name" value="SAM-dependent_MTases_sf"/>
</dbReference>
<accession>A0ABX6ILY9</accession>
<dbReference type="Proteomes" id="UP001059836">
    <property type="component" value="Chromosome"/>
</dbReference>
<gene>
    <name evidence="1" type="ORF">GII31_20590</name>
</gene>
<dbReference type="SUPFAM" id="SSF53335">
    <property type="entry name" value="S-adenosyl-L-methionine-dependent methyltransferases"/>
    <property type="match status" value="1"/>
</dbReference>
<dbReference type="Gene3D" id="3.40.50.150">
    <property type="entry name" value="Vaccinia Virus protein VP39"/>
    <property type="match status" value="1"/>
</dbReference>
<keyword evidence="2" id="KW-1185">Reference proteome</keyword>
<organism evidence="1 2">
    <name type="scientific">Gordonia pseudamarae</name>
    <dbReference type="NCBI Taxonomy" id="2831662"/>
    <lineage>
        <taxon>Bacteria</taxon>
        <taxon>Bacillati</taxon>
        <taxon>Actinomycetota</taxon>
        <taxon>Actinomycetes</taxon>
        <taxon>Mycobacteriales</taxon>
        <taxon>Gordoniaceae</taxon>
        <taxon>Gordonia</taxon>
    </lineage>
</organism>
<sequence length="267" mass="29140">MTRLTGAMLAHLHTLESLNRRYDRSTDLYPELEAAVADLTAFVTDAENTALWNECAAGAGDDFAELAECLRDESAASAATMEKLRAREFLAGVERPTRYFDNVESSIDSEFGSFAPESGSKILMIGIGSFPMTAANVVRQTGATVFGTDIDLESIELGRRVVRALGVDDHVELDVAGSHLRPVAAEVTHVIFSSTISDKYRILNALHPLTRADVTVVMRYGNGLKSLFNYPKLNLPQELWREVAGVTRPGQVFDVVLYRKAGATDAV</sequence>
<keyword evidence="1" id="KW-0489">Methyltransferase</keyword>
<protein>
    <submittedName>
        <fullName evidence="1">SAM-dependent methyltransferase</fullName>
    </submittedName>
</protein>